<sequence>MSGTRHMSSGNVFGDGIYFAQSAQVAMNFAYGTPSQQWTPSGVLSPDAICVAVCLVLRDRDRLTTLPGATPDAKYYVLTDQRGVRVEYLVFLEPKARSAMRVLLGSPWDVAISLFWFAVAYGLYRLCDATS</sequence>
<keyword evidence="2" id="KW-0808">Transferase</keyword>
<dbReference type="Gene3D" id="3.90.228.10">
    <property type="match status" value="1"/>
</dbReference>
<evidence type="ECO:0008006" key="8">
    <source>
        <dbReference type="Google" id="ProtNLM"/>
    </source>
</evidence>
<dbReference type="VEuPathDB" id="FungiDB:SPRG_17810"/>
<protein>
    <recommendedName>
        <fullName evidence="8">PARP catalytic domain-containing protein</fullName>
    </recommendedName>
</protein>
<gene>
    <name evidence="6" type="ORF">SPRG_17810</name>
</gene>
<accession>A0A067BIZ4</accession>
<dbReference type="PANTHER" id="PTHR21328">
    <property type="entry name" value="POLY ADP-RIBOSE POLYMERASE FAMILY, MEMBER PARP"/>
    <property type="match status" value="1"/>
</dbReference>
<evidence type="ECO:0000256" key="5">
    <source>
        <dbReference type="SAM" id="Phobius"/>
    </source>
</evidence>
<evidence type="ECO:0000256" key="2">
    <source>
        <dbReference type="ARBA" id="ARBA00022679"/>
    </source>
</evidence>
<evidence type="ECO:0000313" key="6">
    <source>
        <dbReference type="EMBL" id="KDO16685.1"/>
    </source>
</evidence>
<keyword evidence="3" id="KW-0548">Nucleotidyltransferase</keyword>
<keyword evidence="4" id="KW-0520">NAD</keyword>
<keyword evidence="5" id="KW-0812">Transmembrane</keyword>
<evidence type="ECO:0000256" key="4">
    <source>
        <dbReference type="ARBA" id="ARBA00023027"/>
    </source>
</evidence>
<dbReference type="AlphaFoldDB" id="A0A067BIZ4"/>
<keyword evidence="5" id="KW-1133">Transmembrane helix</keyword>
<proteinExistence type="predicted"/>
<keyword evidence="1" id="KW-0328">Glycosyltransferase</keyword>
<keyword evidence="7" id="KW-1185">Reference proteome</keyword>
<dbReference type="OrthoDB" id="78426at2759"/>
<feature type="transmembrane region" description="Helical" evidence="5">
    <location>
        <begin position="102"/>
        <end position="124"/>
    </location>
</feature>
<evidence type="ECO:0000256" key="1">
    <source>
        <dbReference type="ARBA" id="ARBA00022676"/>
    </source>
</evidence>
<keyword evidence="5" id="KW-0472">Membrane</keyword>
<evidence type="ECO:0000256" key="3">
    <source>
        <dbReference type="ARBA" id="ARBA00022695"/>
    </source>
</evidence>
<dbReference type="STRING" id="695850.A0A067BIZ4"/>
<name>A0A067BIZ4_SAPPC</name>
<dbReference type="KEGG" id="spar:SPRG_17810"/>
<reference evidence="6 7" key="1">
    <citation type="journal article" date="2013" name="PLoS Genet.">
        <title>Distinctive expansion of potential virulence genes in the genome of the oomycete fish pathogen Saprolegnia parasitica.</title>
        <authorList>
            <person name="Jiang R.H."/>
            <person name="de Bruijn I."/>
            <person name="Haas B.J."/>
            <person name="Belmonte R."/>
            <person name="Lobach L."/>
            <person name="Christie J."/>
            <person name="van den Ackerveken G."/>
            <person name="Bottin A."/>
            <person name="Bulone V."/>
            <person name="Diaz-Moreno S.M."/>
            <person name="Dumas B."/>
            <person name="Fan L."/>
            <person name="Gaulin E."/>
            <person name="Govers F."/>
            <person name="Grenville-Briggs L.J."/>
            <person name="Horner N.R."/>
            <person name="Levin J.Z."/>
            <person name="Mammella M."/>
            <person name="Meijer H.J."/>
            <person name="Morris P."/>
            <person name="Nusbaum C."/>
            <person name="Oome S."/>
            <person name="Phillips A.J."/>
            <person name="van Rooyen D."/>
            <person name="Rzeszutek E."/>
            <person name="Saraiva M."/>
            <person name="Secombes C.J."/>
            <person name="Seidl M.F."/>
            <person name="Snel B."/>
            <person name="Stassen J.H."/>
            <person name="Sykes S."/>
            <person name="Tripathy S."/>
            <person name="van den Berg H."/>
            <person name="Vega-Arreguin J.C."/>
            <person name="Wawra S."/>
            <person name="Young S.K."/>
            <person name="Zeng Q."/>
            <person name="Dieguez-Uribeondo J."/>
            <person name="Russ C."/>
            <person name="Tyler B.M."/>
            <person name="van West P."/>
        </authorList>
    </citation>
    <scope>NUCLEOTIDE SEQUENCE [LARGE SCALE GENOMIC DNA]</scope>
    <source>
        <strain evidence="6 7">CBS 223.65</strain>
    </source>
</reference>
<dbReference type="GO" id="GO:0016779">
    <property type="term" value="F:nucleotidyltransferase activity"/>
    <property type="evidence" value="ECO:0007669"/>
    <property type="project" value="UniProtKB-KW"/>
</dbReference>
<dbReference type="GO" id="GO:0016757">
    <property type="term" value="F:glycosyltransferase activity"/>
    <property type="evidence" value="ECO:0007669"/>
    <property type="project" value="UniProtKB-KW"/>
</dbReference>
<dbReference type="SUPFAM" id="SSF56399">
    <property type="entry name" value="ADP-ribosylation"/>
    <property type="match status" value="1"/>
</dbReference>
<evidence type="ECO:0000313" key="7">
    <source>
        <dbReference type="Proteomes" id="UP000030745"/>
    </source>
</evidence>
<dbReference type="InterPro" id="IPR051838">
    <property type="entry name" value="ARTD_PARP"/>
</dbReference>
<dbReference type="EMBL" id="KK583980">
    <property type="protein sequence ID" value="KDO16685.1"/>
    <property type="molecule type" value="Genomic_DNA"/>
</dbReference>
<dbReference type="RefSeq" id="XP_012212606.1">
    <property type="nucleotide sequence ID" value="XM_012357216.1"/>
</dbReference>
<organism evidence="6 7">
    <name type="scientific">Saprolegnia parasitica (strain CBS 223.65)</name>
    <dbReference type="NCBI Taxonomy" id="695850"/>
    <lineage>
        <taxon>Eukaryota</taxon>
        <taxon>Sar</taxon>
        <taxon>Stramenopiles</taxon>
        <taxon>Oomycota</taxon>
        <taxon>Saprolegniomycetes</taxon>
        <taxon>Saprolegniales</taxon>
        <taxon>Saprolegniaceae</taxon>
        <taxon>Saprolegnia</taxon>
    </lineage>
</organism>
<dbReference type="Proteomes" id="UP000030745">
    <property type="component" value="Unassembled WGS sequence"/>
</dbReference>
<dbReference type="GeneID" id="24139340"/>